<evidence type="ECO:0000313" key="4">
    <source>
        <dbReference type="EMBL" id="BES88907.1"/>
    </source>
</evidence>
<dbReference type="Proteomes" id="UP001307889">
    <property type="component" value="Chromosome 1"/>
</dbReference>
<organism evidence="4 5">
    <name type="scientific">Nesidiocoris tenuis</name>
    <dbReference type="NCBI Taxonomy" id="355587"/>
    <lineage>
        <taxon>Eukaryota</taxon>
        <taxon>Metazoa</taxon>
        <taxon>Ecdysozoa</taxon>
        <taxon>Arthropoda</taxon>
        <taxon>Hexapoda</taxon>
        <taxon>Insecta</taxon>
        <taxon>Pterygota</taxon>
        <taxon>Neoptera</taxon>
        <taxon>Paraneoptera</taxon>
        <taxon>Hemiptera</taxon>
        <taxon>Heteroptera</taxon>
        <taxon>Panheteroptera</taxon>
        <taxon>Cimicomorpha</taxon>
        <taxon>Miridae</taxon>
        <taxon>Dicyphina</taxon>
        <taxon>Nesidiocoris</taxon>
    </lineage>
</organism>
<accession>A0ABN7ACD7</accession>
<dbReference type="PANTHER" id="PTHR48051">
    <property type="match status" value="1"/>
</dbReference>
<dbReference type="Gene3D" id="3.80.10.10">
    <property type="entry name" value="Ribonuclease Inhibitor"/>
    <property type="match status" value="1"/>
</dbReference>
<proteinExistence type="predicted"/>
<dbReference type="InterPro" id="IPR001611">
    <property type="entry name" value="Leu-rich_rpt"/>
</dbReference>
<dbReference type="InterPro" id="IPR003591">
    <property type="entry name" value="Leu-rich_rpt_typical-subtyp"/>
</dbReference>
<dbReference type="SMART" id="SM00364">
    <property type="entry name" value="LRR_BAC"/>
    <property type="match status" value="6"/>
</dbReference>
<protein>
    <submittedName>
        <fullName evidence="4">Leucine Rich Repeat</fullName>
    </submittedName>
</protein>
<keyword evidence="2" id="KW-0677">Repeat</keyword>
<name>A0ABN7ACD7_9HEMI</name>
<dbReference type="SMART" id="SM00369">
    <property type="entry name" value="LRR_TYP"/>
    <property type="match status" value="5"/>
</dbReference>
<dbReference type="PANTHER" id="PTHR48051:SF1">
    <property type="entry name" value="RAS SUPPRESSOR PROTEIN 1"/>
    <property type="match status" value="1"/>
</dbReference>
<evidence type="ECO:0000256" key="1">
    <source>
        <dbReference type="ARBA" id="ARBA00022614"/>
    </source>
</evidence>
<evidence type="ECO:0000256" key="2">
    <source>
        <dbReference type="ARBA" id="ARBA00022737"/>
    </source>
</evidence>
<dbReference type="PRINTS" id="PR00019">
    <property type="entry name" value="LEURICHRPT"/>
</dbReference>
<gene>
    <name evidence="4" type="ORF">NTJ_01714</name>
</gene>
<feature type="domain" description="Disease resistance R13L4/SHOC-2-like LRR" evidence="3">
    <location>
        <begin position="186"/>
        <end position="259"/>
    </location>
</feature>
<evidence type="ECO:0000259" key="3">
    <source>
        <dbReference type="Pfam" id="PF23598"/>
    </source>
</evidence>
<sequence>MLNSRAMNGDDIDMDRLTPIEEIERQELEEFARTFDLSFRGLDVRQLRENIRRRENDENGKTPDYYKHMQANDNHLYDLPDNVSLFLNLRTLDLSNNRLKSLPEYLTRMPLVSFSAKNNLIEDENLPKSFAPWESTMRELHLGGNHLFEFPLQILQLKNLALLSLGSNHLTTVPRRINELAKLSTLCLGGNKIADLPTTVGDLEDLEVLIVSDNELESLPTSIANLKKLKTLQLHKNLLKTLPTEIITLRCLNELSLRDNPLVIRFINDMTHNPASLMELAGRCIKMNNIPYDKRILPGPLLYYLHSAHQCVNPKCKGVFFDSRIEHVKFVDFCGKYRVPLMQYLCSSKCVAENPRGALCPDENKIRRVLLG</sequence>
<keyword evidence="1" id="KW-0433">Leucine-rich repeat</keyword>
<dbReference type="InterPro" id="IPR032675">
    <property type="entry name" value="LRR_dom_sf"/>
</dbReference>
<reference evidence="4 5" key="1">
    <citation type="submission" date="2023-09" db="EMBL/GenBank/DDBJ databases">
        <title>Nesidiocoris tenuis whole genome shotgun sequence.</title>
        <authorList>
            <person name="Shibata T."/>
            <person name="Shimoda M."/>
            <person name="Kobayashi T."/>
            <person name="Uehara T."/>
        </authorList>
    </citation>
    <scope>NUCLEOTIDE SEQUENCE [LARGE SCALE GENOMIC DNA]</scope>
    <source>
        <strain evidence="4 5">Japan</strain>
    </source>
</reference>
<dbReference type="EMBL" id="AP028909">
    <property type="protein sequence ID" value="BES88907.1"/>
    <property type="molecule type" value="Genomic_DNA"/>
</dbReference>
<dbReference type="SUPFAM" id="SSF52058">
    <property type="entry name" value="L domain-like"/>
    <property type="match status" value="1"/>
</dbReference>
<dbReference type="InterPro" id="IPR055414">
    <property type="entry name" value="LRR_R13L4/SHOC2-like"/>
</dbReference>
<evidence type="ECO:0000313" key="5">
    <source>
        <dbReference type="Proteomes" id="UP001307889"/>
    </source>
</evidence>
<keyword evidence="5" id="KW-1185">Reference proteome</keyword>
<dbReference type="Pfam" id="PF23598">
    <property type="entry name" value="LRR_14"/>
    <property type="match status" value="1"/>
</dbReference>
<dbReference type="InterPro" id="IPR050216">
    <property type="entry name" value="LRR_domain-containing"/>
</dbReference>
<dbReference type="Pfam" id="PF00560">
    <property type="entry name" value="LRR_1"/>
    <property type="match status" value="1"/>
</dbReference>
<dbReference type="PROSITE" id="PS51450">
    <property type="entry name" value="LRR"/>
    <property type="match status" value="1"/>
</dbReference>